<protein>
    <submittedName>
        <fullName evidence="1">Uncharacterized protein</fullName>
    </submittedName>
</protein>
<evidence type="ECO:0000313" key="2">
    <source>
        <dbReference type="Proteomes" id="UP001162480"/>
    </source>
</evidence>
<evidence type="ECO:0000313" key="1">
    <source>
        <dbReference type="EMBL" id="CAI9737263.1"/>
    </source>
</evidence>
<gene>
    <name evidence="1" type="ORF">OCTVUL_1B009853</name>
</gene>
<proteinExistence type="predicted"/>
<accession>A0AA36BNA4</accession>
<name>A0AA36BNA4_OCTVU</name>
<dbReference type="AlphaFoldDB" id="A0AA36BNA4"/>
<reference evidence="1" key="1">
    <citation type="submission" date="2023-08" db="EMBL/GenBank/DDBJ databases">
        <authorList>
            <person name="Alioto T."/>
            <person name="Alioto T."/>
            <person name="Gomez Garrido J."/>
        </authorList>
    </citation>
    <scope>NUCLEOTIDE SEQUENCE</scope>
</reference>
<organism evidence="1 2">
    <name type="scientific">Octopus vulgaris</name>
    <name type="common">Common octopus</name>
    <dbReference type="NCBI Taxonomy" id="6645"/>
    <lineage>
        <taxon>Eukaryota</taxon>
        <taxon>Metazoa</taxon>
        <taxon>Spiralia</taxon>
        <taxon>Lophotrochozoa</taxon>
        <taxon>Mollusca</taxon>
        <taxon>Cephalopoda</taxon>
        <taxon>Coleoidea</taxon>
        <taxon>Octopodiformes</taxon>
        <taxon>Octopoda</taxon>
        <taxon>Incirrata</taxon>
        <taxon>Octopodidae</taxon>
        <taxon>Octopus</taxon>
    </lineage>
</organism>
<dbReference type="Proteomes" id="UP001162480">
    <property type="component" value="Chromosome 20"/>
</dbReference>
<dbReference type="EMBL" id="OX597833">
    <property type="protein sequence ID" value="CAI9737263.1"/>
    <property type="molecule type" value="Genomic_DNA"/>
</dbReference>
<sequence length="111" mass="12794">MTSQRSREGHIIGKVMLVSKVIIEGMRETCLASHSDRNNRRSGVHAALFGGSHFQTFWTNPFPSTTERNEETLTSYFYFYGHLLFKWLTRQMRMPSTFQKAILSSSAMKTP</sequence>
<keyword evidence="2" id="KW-1185">Reference proteome</keyword>